<name>A0A250J393_9BACT</name>
<protein>
    <submittedName>
        <fullName evidence="1">Uncharacterized protein</fullName>
    </submittedName>
</protein>
<evidence type="ECO:0000313" key="1">
    <source>
        <dbReference type="EMBL" id="ATB37968.1"/>
    </source>
</evidence>
<dbReference type="Proteomes" id="UP000217257">
    <property type="component" value="Chromosome"/>
</dbReference>
<accession>A0A250J393</accession>
<dbReference type="AlphaFoldDB" id="A0A250J393"/>
<sequence length="312" mass="33754">MNATIDSTYQGVVAQLPLELRDSARGLLFELGLARAPDMGWADVFQLPPSRDLPLFALSSEHAPSEPALEAFRRAHHGACFYNVLVDRLADHQAAATPERERLAAHFLAYWRRSLAEAEGGTSPRVESIERSIRAWRLGVGLEQAALARRTLRLARYGRSILLKLGWAGLASESLLHQRGESHRSPYFRRAFFLLAVGMQCVDDAADSAEDEAVHGVSLPTALGFPPPALFSAGALLTRAAGAAAARGGFEHFAHWLSHRAQELEGIRARRIRPEDNLAGMVIASSLEAVCLSVAGPTQDNTVGTSSSVSSM</sequence>
<dbReference type="KEGG" id="cfus:CYFUS_003394"/>
<dbReference type="EMBL" id="CP022098">
    <property type="protein sequence ID" value="ATB37968.1"/>
    <property type="molecule type" value="Genomic_DNA"/>
</dbReference>
<reference evidence="1 2" key="1">
    <citation type="submission" date="2017-06" db="EMBL/GenBank/DDBJ databases">
        <title>Sequencing and comparative analysis of myxobacterial genomes.</title>
        <authorList>
            <person name="Rupp O."/>
            <person name="Goesmann A."/>
            <person name="Sogaard-Andersen L."/>
        </authorList>
    </citation>
    <scope>NUCLEOTIDE SEQUENCE [LARGE SCALE GENOMIC DNA]</scope>
    <source>
        <strain evidence="1 2">DSM 52655</strain>
    </source>
</reference>
<proteinExistence type="predicted"/>
<dbReference type="RefSeq" id="WP_095986207.1">
    <property type="nucleotide sequence ID" value="NZ_CP022098.1"/>
</dbReference>
<evidence type="ECO:0000313" key="2">
    <source>
        <dbReference type="Proteomes" id="UP000217257"/>
    </source>
</evidence>
<gene>
    <name evidence="1" type="ORF">CYFUS_003394</name>
</gene>
<organism evidence="1 2">
    <name type="scientific">Cystobacter fuscus</name>
    <dbReference type="NCBI Taxonomy" id="43"/>
    <lineage>
        <taxon>Bacteria</taxon>
        <taxon>Pseudomonadati</taxon>
        <taxon>Myxococcota</taxon>
        <taxon>Myxococcia</taxon>
        <taxon>Myxococcales</taxon>
        <taxon>Cystobacterineae</taxon>
        <taxon>Archangiaceae</taxon>
        <taxon>Cystobacter</taxon>
    </lineage>
</organism>